<evidence type="ECO:0000256" key="3">
    <source>
        <dbReference type="PROSITE-ProRule" id="PRU00176"/>
    </source>
</evidence>
<dbReference type="Proteomes" id="UP000541444">
    <property type="component" value="Unassembled WGS sequence"/>
</dbReference>
<evidence type="ECO:0000256" key="1">
    <source>
        <dbReference type="ARBA" id="ARBA00004123"/>
    </source>
</evidence>
<dbReference type="PANTHER" id="PTHR13952:SF21">
    <property type="entry name" value="POLYNUCLEOTIDE ADENYLYLTRANSFERASE DOMAIN_RNA RECOGNITION MOTIF PROTEIN-RELATED"/>
    <property type="match status" value="1"/>
</dbReference>
<gene>
    <name evidence="5" type="ORF">GIB67_040564</name>
</gene>
<dbReference type="InterPro" id="IPR051183">
    <property type="entry name" value="U1_U11-U12_snRNP_70-35kDa"/>
</dbReference>
<keyword evidence="3" id="KW-0694">RNA-binding</keyword>
<dbReference type="GO" id="GO:0071011">
    <property type="term" value="C:precatalytic spliceosome"/>
    <property type="evidence" value="ECO:0007669"/>
    <property type="project" value="TreeGrafter"/>
</dbReference>
<evidence type="ECO:0000313" key="5">
    <source>
        <dbReference type="EMBL" id="KAF6137856.1"/>
    </source>
</evidence>
<dbReference type="GO" id="GO:0003729">
    <property type="term" value="F:mRNA binding"/>
    <property type="evidence" value="ECO:0007669"/>
    <property type="project" value="TreeGrafter"/>
</dbReference>
<keyword evidence="2" id="KW-0539">Nucleus</keyword>
<comment type="subcellular location">
    <subcellularLocation>
        <location evidence="1">Nucleus</location>
    </subcellularLocation>
</comment>
<accession>A0A7J7L5F8</accession>
<dbReference type="SMART" id="SM00360">
    <property type="entry name" value="RRM"/>
    <property type="match status" value="1"/>
</dbReference>
<dbReference type="OrthoDB" id="439808at2759"/>
<keyword evidence="6" id="KW-1185">Reference proteome</keyword>
<dbReference type="InterPro" id="IPR035979">
    <property type="entry name" value="RBD_domain_sf"/>
</dbReference>
<dbReference type="AlphaFoldDB" id="A0A7J7L5F8"/>
<dbReference type="SUPFAM" id="SSF54928">
    <property type="entry name" value="RNA-binding domain, RBD"/>
    <property type="match status" value="1"/>
</dbReference>
<protein>
    <recommendedName>
        <fullName evidence="4">RRM domain-containing protein</fullName>
    </recommendedName>
</protein>
<feature type="domain" description="RRM" evidence="4">
    <location>
        <begin position="22"/>
        <end position="100"/>
    </location>
</feature>
<dbReference type="PANTHER" id="PTHR13952">
    <property type="entry name" value="U1 SMALL NUCLEAR RIBONUCLEOPROTEIN 70 KD"/>
    <property type="match status" value="1"/>
</dbReference>
<comment type="caution">
    <text evidence="5">The sequence shown here is derived from an EMBL/GenBank/DDBJ whole genome shotgun (WGS) entry which is preliminary data.</text>
</comment>
<dbReference type="PROSITE" id="PS50102">
    <property type="entry name" value="RRM"/>
    <property type="match status" value="1"/>
</dbReference>
<sequence length="110" mass="12411">MGTAMVRRIKTLITQTHRSFSSQIFISRLSFYTTDEELNRLFSPFGQIKQVSLVRDPRTQRPKGFAFVTFAMESEAQKALEAMNGRIIGGRLIFVEIAKPKPGEEDNAAS</sequence>
<proteinExistence type="predicted"/>
<name>A0A7J7L5F8_9MAGN</name>
<dbReference type="InterPro" id="IPR012677">
    <property type="entry name" value="Nucleotide-bd_a/b_plait_sf"/>
</dbReference>
<evidence type="ECO:0000256" key="2">
    <source>
        <dbReference type="ARBA" id="ARBA00023242"/>
    </source>
</evidence>
<dbReference type="InterPro" id="IPR000504">
    <property type="entry name" value="RRM_dom"/>
</dbReference>
<dbReference type="GO" id="GO:0071004">
    <property type="term" value="C:U2-type prespliceosome"/>
    <property type="evidence" value="ECO:0007669"/>
    <property type="project" value="TreeGrafter"/>
</dbReference>
<dbReference type="Pfam" id="PF00076">
    <property type="entry name" value="RRM_1"/>
    <property type="match status" value="1"/>
</dbReference>
<dbReference type="GO" id="GO:0000398">
    <property type="term" value="P:mRNA splicing, via spliceosome"/>
    <property type="evidence" value="ECO:0007669"/>
    <property type="project" value="TreeGrafter"/>
</dbReference>
<dbReference type="Gene3D" id="3.30.70.330">
    <property type="match status" value="1"/>
</dbReference>
<dbReference type="EMBL" id="JACGCM010002624">
    <property type="protein sequence ID" value="KAF6137856.1"/>
    <property type="molecule type" value="Genomic_DNA"/>
</dbReference>
<reference evidence="5 6" key="1">
    <citation type="journal article" date="2020" name="IScience">
        <title>Genome Sequencing of the Endangered Kingdonia uniflora (Circaeasteraceae, Ranunculales) Reveals Potential Mechanisms of Evolutionary Specialization.</title>
        <authorList>
            <person name="Sun Y."/>
            <person name="Deng T."/>
            <person name="Zhang A."/>
            <person name="Moore M.J."/>
            <person name="Landis J.B."/>
            <person name="Lin N."/>
            <person name="Zhang H."/>
            <person name="Zhang X."/>
            <person name="Huang J."/>
            <person name="Zhang X."/>
            <person name="Sun H."/>
            <person name="Wang H."/>
        </authorList>
    </citation>
    <scope>NUCLEOTIDE SEQUENCE [LARGE SCALE GENOMIC DNA]</scope>
    <source>
        <strain evidence="5">TB1705</strain>
        <tissue evidence="5">Leaf</tissue>
    </source>
</reference>
<dbReference type="GO" id="GO:0030619">
    <property type="term" value="F:U1 snRNA binding"/>
    <property type="evidence" value="ECO:0007669"/>
    <property type="project" value="TreeGrafter"/>
</dbReference>
<dbReference type="FunFam" id="3.30.70.330:FF:001138">
    <property type="entry name" value="RNA-binding (RRM/RBD/RNP motifs) family protein"/>
    <property type="match status" value="1"/>
</dbReference>
<organism evidence="5 6">
    <name type="scientific">Kingdonia uniflora</name>
    <dbReference type="NCBI Taxonomy" id="39325"/>
    <lineage>
        <taxon>Eukaryota</taxon>
        <taxon>Viridiplantae</taxon>
        <taxon>Streptophyta</taxon>
        <taxon>Embryophyta</taxon>
        <taxon>Tracheophyta</taxon>
        <taxon>Spermatophyta</taxon>
        <taxon>Magnoliopsida</taxon>
        <taxon>Ranunculales</taxon>
        <taxon>Circaeasteraceae</taxon>
        <taxon>Kingdonia</taxon>
    </lineage>
</organism>
<dbReference type="GO" id="GO:0005685">
    <property type="term" value="C:U1 snRNP"/>
    <property type="evidence" value="ECO:0007669"/>
    <property type="project" value="TreeGrafter"/>
</dbReference>
<evidence type="ECO:0000259" key="4">
    <source>
        <dbReference type="PROSITE" id="PS50102"/>
    </source>
</evidence>
<evidence type="ECO:0000313" key="6">
    <source>
        <dbReference type="Proteomes" id="UP000541444"/>
    </source>
</evidence>